<evidence type="ECO:0000313" key="3">
    <source>
        <dbReference type="Proteomes" id="UP001501588"/>
    </source>
</evidence>
<keyword evidence="3" id="KW-1185">Reference proteome</keyword>
<sequence>MNAQTTKAADAFLFNEPHASRTGLMLSLAHAFRAVSEWSQRRRTAAELNALSDRELADIGITRGDIGAIVNRRR</sequence>
<feature type="domain" description="YjiS-like" evidence="1">
    <location>
        <begin position="32"/>
        <end position="66"/>
    </location>
</feature>
<dbReference type="InterPro" id="IPR009506">
    <property type="entry name" value="YjiS-like"/>
</dbReference>
<name>A0ABP3Q9C0_9PROT</name>
<accession>A0ABP3Q9C0</accession>
<comment type="caution">
    <text evidence="2">The sequence shown here is derived from an EMBL/GenBank/DDBJ whole genome shotgun (WGS) entry which is preliminary data.</text>
</comment>
<proteinExistence type="predicted"/>
<evidence type="ECO:0000313" key="2">
    <source>
        <dbReference type="EMBL" id="GAA0582097.1"/>
    </source>
</evidence>
<protein>
    <recommendedName>
        <fullName evidence="1">YjiS-like domain-containing protein</fullName>
    </recommendedName>
</protein>
<dbReference type="EMBL" id="BAAAFZ010000025">
    <property type="protein sequence ID" value="GAA0582097.1"/>
    <property type="molecule type" value="Genomic_DNA"/>
</dbReference>
<reference evidence="3" key="1">
    <citation type="journal article" date="2019" name="Int. J. Syst. Evol. Microbiol.">
        <title>The Global Catalogue of Microorganisms (GCM) 10K type strain sequencing project: providing services to taxonomists for standard genome sequencing and annotation.</title>
        <authorList>
            <consortium name="The Broad Institute Genomics Platform"/>
            <consortium name="The Broad Institute Genome Sequencing Center for Infectious Disease"/>
            <person name="Wu L."/>
            <person name="Ma J."/>
        </authorList>
    </citation>
    <scope>NUCLEOTIDE SEQUENCE [LARGE SCALE GENOMIC DNA]</scope>
    <source>
        <strain evidence="3">JCM 9933</strain>
    </source>
</reference>
<evidence type="ECO:0000259" key="1">
    <source>
        <dbReference type="Pfam" id="PF06568"/>
    </source>
</evidence>
<gene>
    <name evidence="2" type="ORF">GCM10009416_20660</name>
</gene>
<organism evidence="2 3">
    <name type="scientific">Craurococcus roseus</name>
    <dbReference type="NCBI Taxonomy" id="77585"/>
    <lineage>
        <taxon>Bacteria</taxon>
        <taxon>Pseudomonadati</taxon>
        <taxon>Pseudomonadota</taxon>
        <taxon>Alphaproteobacteria</taxon>
        <taxon>Acetobacterales</taxon>
        <taxon>Acetobacteraceae</taxon>
        <taxon>Craurococcus</taxon>
    </lineage>
</organism>
<dbReference type="Pfam" id="PF06568">
    <property type="entry name" value="YjiS-like"/>
    <property type="match status" value="1"/>
</dbReference>
<dbReference type="RefSeq" id="WP_343895197.1">
    <property type="nucleotide sequence ID" value="NZ_BAAAFZ010000025.1"/>
</dbReference>
<dbReference type="Proteomes" id="UP001501588">
    <property type="component" value="Unassembled WGS sequence"/>
</dbReference>